<keyword evidence="4" id="KW-0206">Cytoskeleton</keyword>
<proteinExistence type="predicted"/>
<comment type="caution">
    <text evidence="7">The sequence shown here is derived from an EMBL/GenBank/DDBJ whole genome shotgun (WGS) entry which is preliminary data.</text>
</comment>
<feature type="coiled-coil region" evidence="5">
    <location>
        <begin position="121"/>
        <end position="148"/>
    </location>
</feature>
<evidence type="ECO:0000256" key="1">
    <source>
        <dbReference type="ARBA" id="ARBA00004300"/>
    </source>
</evidence>
<evidence type="ECO:0000256" key="3">
    <source>
        <dbReference type="ARBA" id="ARBA00023054"/>
    </source>
</evidence>
<keyword evidence="8" id="KW-1185">Reference proteome</keyword>
<organism evidence="7 8">
    <name type="scientific">Neotoma lepida</name>
    <name type="common">Desert woodrat</name>
    <dbReference type="NCBI Taxonomy" id="56216"/>
    <lineage>
        <taxon>Eukaryota</taxon>
        <taxon>Metazoa</taxon>
        <taxon>Chordata</taxon>
        <taxon>Craniata</taxon>
        <taxon>Vertebrata</taxon>
        <taxon>Euteleostomi</taxon>
        <taxon>Mammalia</taxon>
        <taxon>Eutheria</taxon>
        <taxon>Euarchontoglires</taxon>
        <taxon>Glires</taxon>
        <taxon>Rodentia</taxon>
        <taxon>Myomorpha</taxon>
        <taxon>Muroidea</taxon>
        <taxon>Cricetidae</taxon>
        <taxon>Neotominae</taxon>
        <taxon>Neotoma</taxon>
    </lineage>
</organism>
<protein>
    <submittedName>
        <fullName evidence="7">Uncharacterized protein</fullName>
    </submittedName>
</protein>
<dbReference type="InterPro" id="IPR028745">
    <property type="entry name" value="AKAP9/Pericentrin"/>
</dbReference>
<evidence type="ECO:0000256" key="2">
    <source>
        <dbReference type="ARBA" id="ARBA00022490"/>
    </source>
</evidence>
<dbReference type="STRING" id="56216.A0A1A6G1I6"/>
<feature type="non-terminal residue" evidence="7">
    <location>
        <position position="1"/>
    </location>
</feature>
<evidence type="ECO:0000313" key="8">
    <source>
        <dbReference type="Proteomes" id="UP000092124"/>
    </source>
</evidence>
<feature type="compositionally biased region" description="Basic residues" evidence="6">
    <location>
        <begin position="15"/>
        <end position="24"/>
    </location>
</feature>
<keyword evidence="2" id="KW-0963">Cytoplasm</keyword>
<feature type="compositionally biased region" description="Low complexity" evidence="6">
    <location>
        <begin position="82"/>
        <end position="97"/>
    </location>
</feature>
<dbReference type="PANTHER" id="PTHR44981">
    <property type="entry name" value="PERICENTRIN-LIKE PROTEIN, ISOFORM F"/>
    <property type="match status" value="1"/>
</dbReference>
<dbReference type="GO" id="GO:0060090">
    <property type="term" value="F:molecular adaptor activity"/>
    <property type="evidence" value="ECO:0007669"/>
    <property type="project" value="InterPro"/>
</dbReference>
<dbReference type="GO" id="GO:0005813">
    <property type="term" value="C:centrosome"/>
    <property type="evidence" value="ECO:0007669"/>
    <property type="project" value="UniProtKB-SubCell"/>
</dbReference>
<dbReference type="AlphaFoldDB" id="A0A1A6G1I6"/>
<evidence type="ECO:0000256" key="5">
    <source>
        <dbReference type="SAM" id="Coils"/>
    </source>
</evidence>
<keyword evidence="3 5" id="KW-0175">Coiled coil</keyword>
<dbReference type="EMBL" id="LZPO01107922">
    <property type="protein sequence ID" value="OBS60046.1"/>
    <property type="molecule type" value="Genomic_DNA"/>
</dbReference>
<evidence type="ECO:0000256" key="4">
    <source>
        <dbReference type="ARBA" id="ARBA00023212"/>
    </source>
</evidence>
<name>A0A1A6G1I6_NEOLE</name>
<evidence type="ECO:0000256" key="6">
    <source>
        <dbReference type="SAM" id="MobiDB-lite"/>
    </source>
</evidence>
<reference evidence="7 8" key="1">
    <citation type="submission" date="2016-06" db="EMBL/GenBank/DDBJ databases">
        <title>The Draft Genome Sequence and Annotation of the Desert Woodrat Neotoma lepida.</title>
        <authorList>
            <person name="Campbell M."/>
            <person name="Oakeson K.F."/>
            <person name="Yandell M."/>
            <person name="Halpert J.R."/>
            <person name="Dearing D."/>
        </authorList>
    </citation>
    <scope>NUCLEOTIDE SEQUENCE [LARGE SCALE GENOMIC DNA]</scope>
    <source>
        <strain evidence="7">417</strain>
        <tissue evidence="7">Liver</tissue>
    </source>
</reference>
<dbReference type="GO" id="GO:0007165">
    <property type="term" value="P:signal transduction"/>
    <property type="evidence" value="ECO:0007669"/>
    <property type="project" value="InterPro"/>
</dbReference>
<feature type="non-terminal residue" evidence="7">
    <location>
        <position position="187"/>
    </location>
</feature>
<dbReference type="PANTHER" id="PTHR44981:SF3">
    <property type="entry name" value="PERICENTRIN"/>
    <property type="match status" value="1"/>
</dbReference>
<comment type="subcellular location">
    <subcellularLocation>
        <location evidence="1">Cytoplasm</location>
        <location evidence="1">Cytoskeleton</location>
        <location evidence="1">Microtubule organizing center</location>
        <location evidence="1">Centrosome</location>
    </subcellularLocation>
</comment>
<dbReference type="OrthoDB" id="2020852at2759"/>
<accession>A0A1A6G1I6</accession>
<evidence type="ECO:0000313" key="7">
    <source>
        <dbReference type="EMBL" id="OBS60046.1"/>
    </source>
</evidence>
<gene>
    <name evidence="7" type="ORF">A6R68_08843</name>
</gene>
<sequence>ASFRQRKTKGDCPNSKKKTAKRKGSAVNAPVQEEGPVATQNSELPQGGAACESKSCSSTLEGTSGAFAAQEQQDCELDETGLQAQQQQQQEQQQELQPQPPQTAHSLELEALRLSLNNMHTAQLELTQANLQKEKETALKELREMLNGRRAQELALLQSRQQCELELMREQHAREKEAVVLRCGQET</sequence>
<feature type="region of interest" description="Disordered" evidence="6">
    <location>
        <begin position="1"/>
        <end position="106"/>
    </location>
</feature>
<dbReference type="Proteomes" id="UP000092124">
    <property type="component" value="Unassembled WGS sequence"/>
</dbReference>